<evidence type="ECO:0000313" key="2">
    <source>
        <dbReference type="Proteomes" id="UP000503447"/>
    </source>
</evidence>
<dbReference type="Proteomes" id="UP000503447">
    <property type="component" value="Chromosome"/>
</dbReference>
<dbReference type="EMBL" id="CP053452">
    <property type="protein sequence ID" value="QJW98324.1"/>
    <property type="molecule type" value="Genomic_DNA"/>
</dbReference>
<evidence type="ECO:0000313" key="1">
    <source>
        <dbReference type="EMBL" id="QJW98324.1"/>
    </source>
</evidence>
<keyword evidence="2" id="KW-1185">Reference proteome</keyword>
<reference evidence="2" key="1">
    <citation type="submission" date="2020-05" db="EMBL/GenBank/DDBJ databases">
        <title>Frigoriglobus tundricola gen. nov., sp. nov., a psychrotolerant cellulolytic planctomycete of the family Gemmataceae with two divergent copies of 16S rRNA gene.</title>
        <authorList>
            <person name="Kulichevskaya I.S."/>
            <person name="Ivanova A.A."/>
            <person name="Naumoff D.G."/>
            <person name="Beletsky A.V."/>
            <person name="Rijpstra W.I.C."/>
            <person name="Sinninghe Damste J.S."/>
            <person name="Mardanov A.V."/>
            <person name="Ravin N.V."/>
            <person name="Dedysh S.N."/>
        </authorList>
    </citation>
    <scope>NUCLEOTIDE SEQUENCE [LARGE SCALE GENOMIC DNA]</scope>
    <source>
        <strain evidence="2">PL17</strain>
    </source>
</reference>
<sequence length="71" mass="8239">MCLLFGHCFLRPRCGVRQRWTAEGHRGKWRGPWPLNIAQAGCLRSCRSKRCERSRRFGAADERSNRKPVAP</sequence>
<dbReference type="KEGG" id="ftj:FTUN_5912"/>
<proteinExistence type="predicted"/>
<accession>A0A6M5YXU3</accession>
<protein>
    <submittedName>
        <fullName evidence="1">Uncharacterized protein</fullName>
    </submittedName>
</protein>
<name>A0A6M5YXU3_9BACT</name>
<organism evidence="1 2">
    <name type="scientific">Frigoriglobus tundricola</name>
    <dbReference type="NCBI Taxonomy" id="2774151"/>
    <lineage>
        <taxon>Bacteria</taxon>
        <taxon>Pseudomonadati</taxon>
        <taxon>Planctomycetota</taxon>
        <taxon>Planctomycetia</taxon>
        <taxon>Gemmatales</taxon>
        <taxon>Gemmataceae</taxon>
        <taxon>Frigoriglobus</taxon>
    </lineage>
</organism>
<dbReference type="AlphaFoldDB" id="A0A6M5YXU3"/>
<gene>
    <name evidence="1" type="ORF">FTUN_5912</name>
</gene>